<dbReference type="SUPFAM" id="SSF103481">
    <property type="entry name" value="Multidrug resistance efflux transporter EmrE"/>
    <property type="match status" value="1"/>
</dbReference>
<feature type="transmembrane region" description="Helical" evidence="8">
    <location>
        <begin position="268"/>
        <end position="290"/>
    </location>
</feature>
<comment type="subcellular location">
    <subcellularLocation>
        <location evidence="1">Cell membrane</location>
        <topology evidence="1">Multi-pass membrane protein</topology>
    </subcellularLocation>
</comment>
<dbReference type="InterPro" id="IPR004626">
    <property type="entry name" value="RarD"/>
</dbReference>
<keyword evidence="7 8" id="KW-0472">Membrane</keyword>
<comment type="caution">
    <text evidence="9">The sequence shown here is derived from an EMBL/GenBank/DDBJ whole genome shotgun (WGS) entry which is preliminary data.</text>
</comment>
<organism evidence="9 10">
    <name type="scientific">Volucribacter amazonae</name>
    <dbReference type="NCBI Taxonomy" id="256731"/>
    <lineage>
        <taxon>Bacteria</taxon>
        <taxon>Pseudomonadati</taxon>
        <taxon>Pseudomonadota</taxon>
        <taxon>Gammaproteobacteria</taxon>
        <taxon>Pasteurellales</taxon>
        <taxon>Pasteurellaceae</taxon>
        <taxon>Volucribacter</taxon>
    </lineage>
</organism>
<dbReference type="InterPro" id="IPR037185">
    <property type="entry name" value="EmrE-like"/>
</dbReference>
<feature type="transmembrane region" description="Helical" evidence="8">
    <location>
        <begin position="211"/>
        <end position="230"/>
    </location>
</feature>
<keyword evidence="3" id="KW-0813">Transport</keyword>
<feature type="transmembrane region" description="Helical" evidence="8">
    <location>
        <begin position="153"/>
        <end position="170"/>
    </location>
</feature>
<evidence type="ECO:0000256" key="2">
    <source>
        <dbReference type="ARBA" id="ARBA00007362"/>
    </source>
</evidence>
<gene>
    <name evidence="9" type="ORF">A6A20_00350</name>
</gene>
<dbReference type="RefSeq" id="WP_279571613.1">
    <property type="nucleotide sequence ID" value="NZ_LWID01000001.1"/>
</dbReference>
<dbReference type="Proteomes" id="UP001155500">
    <property type="component" value="Unassembled WGS sequence"/>
</dbReference>
<reference evidence="9" key="1">
    <citation type="submission" date="2016-03" db="EMBL/GenBank/DDBJ databases">
        <title>Co-evolution between Pasteurellaceae and their hosts.</title>
        <authorList>
            <person name="Hansen M.J."/>
            <person name="Bojesen A.M."/>
            <person name="Planet P."/>
        </authorList>
    </citation>
    <scope>NUCLEOTIDE SEQUENCE</scope>
    <source>
        <strain evidence="9">146/S8/89</strain>
    </source>
</reference>
<evidence type="ECO:0000256" key="8">
    <source>
        <dbReference type="SAM" id="Phobius"/>
    </source>
</evidence>
<dbReference type="GO" id="GO:0005886">
    <property type="term" value="C:plasma membrane"/>
    <property type="evidence" value="ECO:0007669"/>
    <property type="project" value="UniProtKB-SubCell"/>
</dbReference>
<protein>
    <submittedName>
        <fullName evidence="9">Transporter</fullName>
    </submittedName>
</protein>
<evidence type="ECO:0000256" key="5">
    <source>
        <dbReference type="ARBA" id="ARBA00022692"/>
    </source>
</evidence>
<keyword evidence="4" id="KW-1003">Cell membrane</keyword>
<accession>A0A9X4PF89</accession>
<name>A0A9X4PF89_9PAST</name>
<feature type="transmembrane region" description="Helical" evidence="8">
    <location>
        <begin position="177"/>
        <end position="199"/>
    </location>
</feature>
<feature type="transmembrane region" description="Helical" evidence="8">
    <location>
        <begin position="7"/>
        <end position="25"/>
    </location>
</feature>
<keyword evidence="10" id="KW-1185">Reference proteome</keyword>
<evidence type="ECO:0000256" key="7">
    <source>
        <dbReference type="ARBA" id="ARBA00023136"/>
    </source>
</evidence>
<evidence type="ECO:0000313" key="9">
    <source>
        <dbReference type="EMBL" id="MDG6894115.1"/>
    </source>
</evidence>
<evidence type="ECO:0000256" key="1">
    <source>
        <dbReference type="ARBA" id="ARBA00004651"/>
    </source>
</evidence>
<dbReference type="AlphaFoldDB" id="A0A9X4PF89"/>
<feature type="transmembrane region" description="Helical" evidence="8">
    <location>
        <begin position="242"/>
        <end position="262"/>
    </location>
</feature>
<evidence type="ECO:0000256" key="3">
    <source>
        <dbReference type="ARBA" id="ARBA00022448"/>
    </source>
</evidence>
<feature type="transmembrane region" description="Helical" evidence="8">
    <location>
        <begin position="102"/>
        <end position="123"/>
    </location>
</feature>
<feature type="transmembrane region" description="Helical" evidence="8">
    <location>
        <begin position="76"/>
        <end position="96"/>
    </location>
</feature>
<dbReference type="NCBIfam" id="TIGR00688">
    <property type="entry name" value="rarD"/>
    <property type="match status" value="1"/>
</dbReference>
<sequence length="294" mass="33136">MKSYYQGLIICVISQCLFGSLYLFSYAMQPLAGTEIFALRMLVMAIGLWLLVITTLPAGSLRGFIRNHLGTSGKRWSLMLLCTTILASQLWLFMWAPINQEGANVAMGYFLFPLMMVLAGRIWRKEQLSPLQALALCLAMIGVGYEFYQHLSFSWTTLFVALFYPPYYLIRRAMNIPALLGLTFDISIIAPIAFCYLYSQTNAFSFIASEPRFYWLLALLGIVSTLAMYFNLLSSAILPLKLFGLLSYLEPALLFLCAVFLLDTPIQTSAYISYGFIWAGLLVLVINGFLHSKK</sequence>
<keyword evidence="5 8" id="KW-0812">Transmembrane</keyword>
<feature type="transmembrane region" description="Helical" evidence="8">
    <location>
        <begin position="37"/>
        <end position="56"/>
    </location>
</feature>
<evidence type="ECO:0000256" key="6">
    <source>
        <dbReference type="ARBA" id="ARBA00022989"/>
    </source>
</evidence>
<keyword evidence="6 8" id="KW-1133">Transmembrane helix</keyword>
<evidence type="ECO:0000256" key="4">
    <source>
        <dbReference type="ARBA" id="ARBA00022475"/>
    </source>
</evidence>
<feature type="transmembrane region" description="Helical" evidence="8">
    <location>
        <begin position="130"/>
        <end position="147"/>
    </location>
</feature>
<dbReference type="EMBL" id="LWID01000001">
    <property type="protein sequence ID" value="MDG6894115.1"/>
    <property type="molecule type" value="Genomic_DNA"/>
</dbReference>
<proteinExistence type="inferred from homology"/>
<evidence type="ECO:0000313" key="10">
    <source>
        <dbReference type="Proteomes" id="UP001155500"/>
    </source>
</evidence>
<comment type="similarity">
    <text evidence="2">Belongs to the EamA transporter family.</text>
</comment>